<organism evidence="1 2">
    <name type="scientific">Faecalibaculum rodentium</name>
    <dbReference type="NCBI Taxonomy" id="1702221"/>
    <lineage>
        <taxon>Bacteria</taxon>
        <taxon>Bacillati</taxon>
        <taxon>Bacillota</taxon>
        <taxon>Erysipelotrichia</taxon>
        <taxon>Erysipelotrichales</taxon>
        <taxon>Erysipelotrichaceae</taxon>
        <taxon>Faecalibaculum</taxon>
    </lineage>
</organism>
<reference evidence="1 2" key="1">
    <citation type="journal article" date="2016" name="Gut Pathog.">
        <title>Whole genome sequencing of "Faecalibaculum rodentium" ALO17, isolated from C57BL/6J laboratory mouse feces.</title>
        <authorList>
            <person name="Lim S."/>
            <person name="Chang D.H."/>
            <person name="Ahn S."/>
            <person name="Kim B.C."/>
        </authorList>
    </citation>
    <scope>NUCLEOTIDE SEQUENCE [LARGE SCALE GENOMIC DNA]</scope>
    <source>
        <strain evidence="1 2">Alo17</strain>
    </source>
</reference>
<dbReference type="STRING" id="1702221.AALO17_05120"/>
<dbReference type="AlphaFoldDB" id="A0A140DSL9"/>
<gene>
    <name evidence="1" type="ORF">AALO17_05120</name>
</gene>
<dbReference type="InterPro" id="IPR016621">
    <property type="entry name" value="UCP014543"/>
</dbReference>
<evidence type="ECO:0000313" key="2">
    <source>
        <dbReference type="Proteomes" id="UP000069771"/>
    </source>
</evidence>
<dbReference type="Proteomes" id="UP000069771">
    <property type="component" value="Chromosome"/>
</dbReference>
<evidence type="ECO:0008006" key="3">
    <source>
        <dbReference type="Google" id="ProtNLM"/>
    </source>
</evidence>
<proteinExistence type="predicted"/>
<dbReference type="EMBL" id="CP011391">
    <property type="protein sequence ID" value="AMK53646.1"/>
    <property type="molecule type" value="Genomic_DNA"/>
</dbReference>
<name>A0A140DSL9_9FIRM</name>
<accession>A0A140DSL9</accession>
<sequence>MGTGVKDRHREDLRTMVLVYYGNEIDKKPVFDRIFQDLGLAKRDLGDADLNATVGELADTEAQTADLKGDKPLFLYYDKLDSKDIQRVEAALKQAGLHVSRKAVRTENNEKWTLEALMYEIGREDEWFRKTNRLYQLVTHPDKERLASDPAYMALMAQSFALLEENDMSEEQLDQAIAAIETDLARQEKETVPRA</sequence>
<protein>
    <recommendedName>
        <fullName evidence="3">DUF3783 domain-containing protein</fullName>
    </recommendedName>
</protein>
<evidence type="ECO:0000313" key="1">
    <source>
        <dbReference type="EMBL" id="AMK53646.1"/>
    </source>
</evidence>
<dbReference type="Pfam" id="PF12646">
    <property type="entry name" value="DUF3783"/>
    <property type="match status" value="1"/>
</dbReference>
<dbReference type="KEGG" id="fro:AALO17_05120"/>
<keyword evidence="2" id="KW-1185">Reference proteome</keyword>